<sequence length="79" mass="9140">MNRNSPSFGEQAIKYEPQIRLRFQVSLKEWSVVLVCCYASRKQKRINLVWIESKVRTIPRNYPDTLIGIIPDTIIGSAC</sequence>
<dbReference type="EMBL" id="BPLR01004862">
    <property type="protein sequence ID" value="GIX98110.1"/>
    <property type="molecule type" value="Genomic_DNA"/>
</dbReference>
<name>A0AAV4PMC9_CAEEX</name>
<evidence type="ECO:0000313" key="1">
    <source>
        <dbReference type="EMBL" id="GIX98110.1"/>
    </source>
</evidence>
<keyword evidence="2" id="KW-1185">Reference proteome</keyword>
<gene>
    <name evidence="1" type="ORF">CEXT_465361</name>
</gene>
<comment type="caution">
    <text evidence="1">The sequence shown here is derived from an EMBL/GenBank/DDBJ whole genome shotgun (WGS) entry which is preliminary data.</text>
</comment>
<dbReference type="AlphaFoldDB" id="A0AAV4PMC9"/>
<proteinExistence type="predicted"/>
<reference evidence="1 2" key="1">
    <citation type="submission" date="2021-06" db="EMBL/GenBank/DDBJ databases">
        <title>Caerostris extrusa draft genome.</title>
        <authorList>
            <person name="Kono N."/>
            <person name="Arakawa K."/>
        </authorList>
    </citation>
    <scope>NUCLEOTIDE SEQUENCE [LARGE SCALE GENOMIC DNA]</scope>
</reference>
<protein>
    <submittedName>
        <fullName evidence="1">Uncharacterized protein</fullName>
    </submittedName>
</protein>
<evidence type="ECO:0000313" key="2">
    <source>
        <dbReference type="Proteomes" id="UP001054945"/>
    </source>
</evidence>
<organism evidence="1 2">
    <name type="scientific">Caerostris extrusa</name>
    <name type="common">Bark spider</name>
    <name type="synonym">Caerostris bankana</name>
    <dbReference type="NCBI Taxonomy" id="172846"/>
    <lineage>
        <taxon>Eukaryota</taxon>
        <taxon>Metazoa</taxon>
        <taxon>Ecdysozoa</taxon>
        <taxon>Arthropoda</taxon>
        <taxon>Chelicerata</taxon>
        <taxon>Arachnida</taxon>
        <taxon>Araneae</taxon>
        <taxon>Araneomorphae</taxon>
        <taxon>Entelegynae</taxon>
        <taxon>Araneoidea</taxon>
        <taxon>Araneidae</taxon>
        <taxon>Caerostris</taxon>
    </lineage>
</organism>
<accession>A0AAV4PMC9</accession>
<dbReference type="Proteomes" id="UP001054945">
    <property type="component" value="Unassembled WGS sequence"/>
</dbReference>